<accession>A0ABP9HWR4</accession>
<dbReference type="Pfam" id="PF13302">
    <property type="entry name" value="Acetyltransf_3"/>
    <property type="match status" value="1"/>
</dbReference>
<protein>
    <recommendedName>
        <fullName evidence="1">N-acetyltransferase domain-containing protein</fullName>
    </recommendedName>
</protein>
<gene>
    <name evidence="2" type="ORF">GCM10023205_57510</name>
</gene>
<dbReference type="InterPro" id="IPR051531">
    <property type="entry name" value="N-acetyltransferase"/>
</dbReference>
<organism evidence="2 3">
    <name type="scientific">Yinghuangia aomiensis</name>
    <dbReference type="NCBI Taxonomy" id="676205"/>
    <lineage>
        <taxon>Bacteria</taxon>
        <taxon>Bacillati</taxon>
        <taxon>Actinomycetota</taxon>
        <taxon>Actinomycetes</taxon>
        <taxon>Kitasatosporales</taxon>
        <taxon>Streptomycetaceae</taxon>
        <taxon>Yinghuangia</taxon>
    </lineage>
</organism>
<evidence type="ECO:0000313" key="2">
    <source>
        <dbReference type="EMBL" id="GAA4980897.1"/>
    </source>
</evidence>
<sequence>MTAVPPIFPAAPVRVEGLGLVLRQWTEDDLDAMVAVFDNPQADRFTPIVSPFDRQAAADRLTRSRADQAAGRRICLAITEDDGVPMGEVLIFRDEARATGAEIGYGIGPRFRGRGLASRSVRLMIAFGYDTIGVDRLVLRIDEHNEASHAVARATGFAPDGEKPVLETVKGREKRLGTWVHRRN</sequence>
<dbReference type="PROSITE" id="PS51186">
    <property type="entry name" value="GNAT"/>
    <property type="match status" value="1"/>
</dbReference>
<dbReference type="CDD" id="cd04301">
    <property type="entry name" value="NAT_SF"/>
    <property type="match status" value="1"/>
</dbReference>
<comment type="caution">
    <text evidence="2">The sequence shown here is derived from an EMBL/GenBank/DDBJ whole genome shotgun (WGS) entry which is preliminary data.</text>
</comment>
<feature type="domain" description="N-acetyltransferase" evidence="1">
    <location>
        <begin position="20"/>
        <end position="184"/>
    </location>
</feature>
<dbReference type="RefSeq" id="WP_345678627.1">
    <property type="nucleotide sequence ID" value="NZ_BAABHS010000023.1"/>
</dbReference>
<dbReference type="Proteomes" id="UP001500466">
    <property type="component" value="Unassembled WGS sequence"/>
</dbReference>
<dbReference type="SUPFAM" id="SSF55729">
    <property type="entry name" value="Acyl-CoA N-acyltransferases (Nat)"/>
    <property type="match status" value="1"/>
</dbReference>
<proteinExistence type="predicted"/>
<dbReference type="PANTHER" id="PTHR43792:SF16">
    <property type="entry name" value="N-ACETYLTRANSFERASE DOMAIN-CONTAINING PROTEIN"/>
    <property type="match status" value="1"/>
</dbReference>
<dbReference type="InterPro" id="IPR000182">
    <property type="entry name" value="GNAT_dom"/>
</dbReference>
<evidence type="ECO:0000259" key="1">
    <source>
        <dbReference type="PROSITE" id="PS51186"/>
    </source>
</evidence>
<name>A0ABP9HWR4_9ACTN</name>
<dbReference type="PANTHER" id="PTHR43792">
    <property type="entry name" value="GNAT FAMILY, PUTATIVE (AFU_ORTHOLOGUE AFUA_3G00765)-RELATED-RELATED"/>
    <property type="match status" value="1"/>
</dbReference>
<dbReference type="InterPro" id="IPR016181">
    <property type="entry name" value="Acyl_CoA_acyltransferase"/>
</dbReference>
<reference evidence="3" key="1">
    <citation type="journal article" date="2019" name="Int. J. Syst. Evol. Microbiol.">
        <title>The Global Catalogue of Microorganisms (GCM) 10K type strain sequencing project: providing services to taxonomists for standard genome sequencing and annotation.</title>
        <authorList>
            <consortium name="The Broad Institute Genomics Platform"/>
            <consortium name="The Broad Institute Genome Sequencing Center for Infectious Disease"/>
            <person name="Wu L."/>
            <person name="Ma J."/>
        </authorList>
    </citation>
    <scope>NUCLEOTIDE SEQUENCE [LARGE SCALE GENOMIC DNA]</scope>
    <source>
        <strain evidence="3">JCM 17986</strain>
    </source>
</reference>
<evidence type="ECO:0000313" key="3">
    <source>
        <dbReference type="Proteomes" id="UP001500466"/>
    </source>
</evidence>
<dbReference type="EMBL" id="BAABHS010000023">
    <property type="protein sequence ID" value="GAA4980897.1"/>
    <property type="molecule type" value="Genomic_DNA"/>
</dbReference>
<dbReference type="Gene3D" id="3.40.630.30">
    <property type="match status" value="1"/>
</dbReference>
<keyword evidence="3" id="KW-1185">Reference proteome</keyword>